<dbReference type="InterPro" id="IPR041925">
    <property type="entry name" value="CT_Formate-Dh_H"/>
</dbReference>
<evidence type="ECO:0000256" key="12">
    <source>
        <dbReference type="ARBA" id="ARBA00023063"/>
    </source>
</evidence>
<dbReference type="GO" id="GO:0051539">
    <property type="term" value="F:4 iron, 4 sulfur cluster binding"/>
    <property type="evidence" value="ECO:0007669"/>
    <property type="project" value="UniProtKB-KW"/>
</dbReference>
<evidence type="ECO:0000259" key="16">
    <source>
        <dbReference type="Pfam" id="PF00384"/>
    </source>
</evidence>
<dbReference type="SUPFAM" id="SSF50692">
    <property type="entry name" value="ADC-like"/>
    <property type="match status" value="1"/>
</dbReference>
<dbReference type="EC" id="1.9.6.1" evidence="15"/>
<dbReference type="KEGG" id="sfu:Sfum_2706"/>
<proteinExistence type="predicted"/>
<evidence type="ECO:0000256" key="15">
    <source>
        <dbReference type="ARBA" id="ARBA00067026"/>
    </source>
</evidence>
<dbReference type="FunFam" id="2.40.40.20:FF:000005">
    <property type="entry name" value="Periplasmic nitrate reductase"/>
    <property type="match status" value="1"/>
</dbReference>
<dbReference type="GO" id="GO:0050140">
    <property type="term" value="F:nitrate reductase (cytochrome) activity"/>
    <property type="evidence" value="ECO:0007669"/>
    <property type="project" value="UniProtKB-EC"/>
</dbReference>
<comment type="cofactor">
    <cofactor evidence="1">
        <name>Mo-bis(molybdopterin guanine dinucleotide)</name>
        <dbReference type="ChEBI" id="CHEBI:60539"/>
    </cofactor>
</comment>
<dbReference type="Gene3D" id="3.40.228.10">
    <property type="entry name" value="Dimethylsulfoxide Reductase, domain 2"/>
    <property type="match status" value="1"/>
</dbReference>
<keyword evidence="7" id="KW-0574">Periplasm</keyword>
<evidence type="ECO:0000256" key="2">
    <source>
        <dbReference type="ARBA" id="ARBA00001966"/>
    </source>
</evidence>
<evidence type="ECO:0000256" key="11">
    <source>
        <dbReference type="ARBA" id="ARBA00023014"/>
    </source>
</evidence>
<organism evidence="18 19">
    <name type="scientific">Syntrophobacter fumaroxidans (strain DSM 10017 / MPOB)</name>
    <dbReference type="NCBI Taxonomy" id="335543"/>
    <lineage>
        <taxon>Bacteria</taxon>
        <taxon>Pseudomonadati</taxon>
        <taxon>Thermodesulfobacteriota</taxon>
        <taxon>Syntrophobacteria</taxon>
        <taxon>Syntrophobacterales</taxon>
        <taxon>Syntrophobacteraceae</taxon>
        <taxon>Syntrophobacter</taxon>
    </lineage>
</organism>
<gene>
    <name evidence="18" type="ordered locus">Sfum_2706</name>
</gene>
<feature type="domain" description="Molybdopterin oxidoreductase" evidence="16">
    <location>
        <begin position="12"/>
        <end position="345"/>
    </location>
</feature>
<keyword evidence="3" id="KW-0004">4Fe-4S</keyword>
<dbReference type="GO" id="GO:0046872">
    <property type="term" value="F:metal ion binding"/>
    <property type="evidence" value="ECO:0007669"/>
    <property type="project" value="UniProtKB-KW"/>
</dbReference>
<dbReference type="GO" id="GO:0043546">
    <property type="term" value="F:molybdopterin cofactor binding"/>
    <property type="evidence" value="ECO:0007669"/>
    <property type="project" value="InterPro"/>
</dbReference>
<dbReference type="InterPro" id="IPR006655">
    <property type="entry name" value="Mopterin_OxRdtase_prok_CS"/>
</dbReference>
<feature type="domain" description="Molybdopterin dinucleotide-binding" evidence="17">
    <location>
        <begin position="427"/>
        <end position="533"/>
    </location>
</feature>
<dbReference type="InterPro" id="IPR006478">
    <property type="entry name" value="Formate_DH_asu"/>
</dbReference>
<evidence type="ECO:0000256" key="4">
    <source>
        <dbReference type="ARBA" id="ARBA00022505"/>
    </source>
</evidence>
<dbReference type="NCBIfam" id="TIGR01591">
    <property type="entry name" value="Fdh-alpha"/>
    <property type="match status" value="1"/>
</dbReference>
<evidence type="ECO:0000256" key="6">
    <source>
        <dbReference type="ARBA" id="ARBA00022729"/>
    </source>
</evidence>
<keyword evidence="19" id="KW-1185">Reference proteome</keyword>
<dbReference type="GO" id="GO:0042128">
    <property type="term" value="P:nitrate assimilation"/>
    <property type="evidence" value="ECO:0007669"/>
    <property type="project" value="UniProtKB-KW"/>
</dbReference>
<dbReference type="GO" id="GO:0003954">
    <property type="term" value="F:NADH dehydrogenase activity"/>
    <property type="evidence" value="ECO:0007669"/>
    <property type="project" value="TreeGrafter"/>
</dbReference>
<dbReference type="PROSITE" id="PS00490">
    <property type="entry name" value="MOLYBDOPTERIN_PROK_2"/>
    <property type="match status" value="1"/>
</dbReference>
<evidence type="ECO:0000256" key="8">
    <source>
        <dbReference type="ARBA" id="ARBA00022982"/>
    </source>
</evidence>
<dbReference type="CDD" id="cd02790">
    <property type="entry name" value="MopB_CT_Formate-Dh_H"/>
    <property type="match status" value="1"/>
</dbReference>
<keyword evidence="8" id="KW-0249">Electron transport</keyword>
<dbReference type="Gene3D" id="2.40.40.20">
    <property type="match status" value="1"/>
</dbReference>
<accession>A0LLT2</accession>
<keyword evidence="5" id="KW-0479">Metal-binding</keyword>
<dbReference type="InterPro" id="IPR050123">
    <property type="entry name" value="Prok_molybdopt-oxidoreductase"/>
</dbReference>
<keyword evidence="12" id="KW-0534">Nitrate assimilation</keyword>
<dbReference type="InterPro" id="IPR009010">
    <property type="entry name" value="Asp_de-COase-like_dom_sf"/>
</dbReference>
<dbReference type="HOGENOM" id="CLU_000422_13_4_7"/>
<dbReference type="GO" id="GO:0015942">
    <property type="term" value="P:formate metabolic process"/>
    <property type="evidence" value="ECO:0007669"/>
    <property type="project" value="InterPro"/>
</dbReference>
<evidence type="ECO:0000256" key="1">
    <source>
        <dbReference type="ARBA" id="ARBA00001942"/>
    </source>
</evidence>
<dbReference type="STRING" id="335543.Sfum_2706"/>
<keyword evidence="6" id="KW-0732">Signal</keyword>
<comment type="function">
    <text evidence="14">Catalytic subunit of the periplasmic nitrate reductase complex NapAB. Receives electrons from NapB and catalyzes the reduction of nitrate to nitrite.</text>
</comment>
<evidence type="ECO:0000256" key="3">
    <source>
        <dbReference type="ARBA" id="ARBA00022485"/>
    </source>
</evidence>
<evidence type="ECO:0000256" key="14">
    <source>
        <dbReference type="ARBA" id="ARBA00055000"/>
    </source>
</evidence>
<keyword evidence="11" id="KW-0411">Iron-sulfur</keyword>
<dbReference type="Proteomes" id="UP000001784">
    <property type="component" value="Chromosome"/>
</dbReference>
<sequence length="541" mass="58838">MVGLAAAFGSGAMTNSIEEFENTDLILVTGSNTKEMHPVISSYMKRGVKKGKTKLIVVDPRKTELAEFAEVWLRQKPGTDVAWLNGMMNVIIAEGLYDKEYVANRTEGFEELKKAVAAYTPERVEEISGIPKDDLIAAARLYAKAPAASIAYAMGITQHINGTEAVKSVANLAMLCGNIGIEGGGVNPLRGQNNVQGACDMGALPNVFPAYQTVTSPEIREKFAKAWGVKDLPAKAGLTIVEAVNAASEGKLKALFVMGENPMVSDPDLHHVKDGLTKLDFLVVQDIFLTETAALADVVLPAACFAEKEGTFSNTERRVQLVRKAVDPPGDALPDWQIICGISKRMGYPMDYPDAEAVFDEITKVTPSYAGMDYHRLANGGLQWPCPTKEHPGTKVLHKDKFVRGKGLFSAIEWIPPAESPDAEYPFMLITGRVLYQYHTGTMTRKSIGLNERYPECLIEINSRDAANMGIQDMDDIRLVTRRGSITAKAKIADVVEKGMVFVPFHFAEAAANNLTIAALDPLAKIPEYKVCAVRVEKAAG</sequence>
<dbReference type="GO" id="GO:0008863">
    <property type="term" value="F:formate dehydrogenase (NAD+) activity"/>
    <property type="evidence" value="ECO:0007669"/>
    <property type="project" value="InterPro"/>
</dbReference>
<evidence type="ECO:0000256" key="5">
    <source>
        <dbReference type="ARBA" id="ARBA00022723"/>
    </source>
</evidence>
<dbReference type="SUPFAM" id="SSF53706">
    <property type="entry name" value="Formate dehydrogenase/DMSO reductase, domains 1-3"/>
    <property type="match status" value="1"/>
</dbReference>
<evidence type="ECO:0000313" key="19">
    <source>
        <dbReference type="Proteomes" id="UP000001784"/>
    </source>
</evidence>
<keyword evidence="8" id="KW-0813">Transport</keyword>
<dbReference type="Gene3D" id="3.40.50.740">
    <property type="match status" value="1"/>
</dbReference>
<dbReference type="InterPro" id="IPR006656">
    <property type="entry name" value="Mopterin_OxRdtase"/>
</dbReference>
<dbReference type="Pfam" id="PF01568">
    <property type="entry name" value="Molydop_binding"/>
    <property type="match status" value="1"/>
</dbReference>
<name>A0LLT2_SYNFM</name>
<dbReference type="GO" id="GO:0016020">
    <property type="term" value="C:membrane"/>
    <property type="evidence" value="ECO:0007669"/>
    <property type="project" value="TreeGrafter"/>
</dbReference>
<evidence type="ECO:0000256" key="13">
    <source>
        <dbReference type="ARBA" id="ARBA00052176"/>
    </source>
</evidence>
<dbReference type="PANTHER" id="PTHR43105:SF14">
    <property type="entry name" value="FORMATE DEHYDROGENASE H"/>
    <property type="match status" value="1"/>
</dbReference>
<protein>
    <recommendedName>
        <fullName evidence="15">nitrate reductase (cytochrome)</fullName>
        <ecNumber evidence="15">1.9.6.1</ecNumber>
    </recommendedName>
</protein>
<comment type="catalytic activity">
    <reaction evidence="13">
        <text>2 Fe(II)-[cytochrome] + nitrate + 2 H(+) = 2 Fe(III)-[cytochrome] + nitrite + H2O</text>
        <dbReference type="Rhea" id="RHEA:12909"/>
        <dbReference type="Rhea" id="RHEA-COMP:11777"/>
        <dbReference type="Rhea" id="RHEA-COMP:11778"/>
        <dbReference type="ChEBI" id="CHEBI:15377"/>
        <dbReference type="ChEBI" id="CHEBI:15378"/>
        <dbReference type="ChEBI" id="CHEBI:16301"/>
        <dbReference type="ChEBI" id="CHEBI:17632"/>
        <dbReference type="ChEBI" id="CHEBI:29033"/>
        <dbReference type="ChEBI" id="CHEBI:29034"/>
        <dbReference type="EC" id="1.9.6.1"/>
    </reaction>
</comment>
<dbReference type="PANTHER" id="PTHR43105">
    <property type="entry name" value="RESPIRATORY NITRATE REDUCTASE"/>
    <property type="match status" value="1"/>
</dbReference>
<dbReference type="eggNOG" id="COG3383">
    <property type="taxonomic scope" value="Bacteria"/>
</dbReference>
<dbReference type="FunFam" id="3.40.228.10:FF:000002">
    <property type="entry name" value="Formate dehydrogenase subunit alpha"/>
    <property type="match status" value="1"/>
</dbReference>
<keyword evidence="10" id="KW-0408">Iron</keyword>
<keyword evidence="4" id="KW-0500">Molybdenum</keyword>
<evidence type="ECO:0000259" key="17">
    <source>
        <dbReference type="Pfam" id="PF01568"/>
    </source>
</evidence>
<reference evidence="18 19" key="1">
    <citation type="submission" date="2006-10" db="EMBL/GenBank/DDBJ databases">
        <title>Complete sequence of Syntrophobacter fumaroxidans MPOB.</title>
        <authorList>
            <consortium name="US DOE Joint Genome Institute"/>
            <person name="Copeland A."/>
            <person name="Lucas S."/>
            <person name="Lapidus A."/>
            <person name="Barry K."/>
            <person name="Detter J.C."/>
            <person name="Glavina del Rio T."/>
            <person name="Hammon N."/>
            <person name="Israni S."/>
            <person name="Pitluck S."/>
            <person name="Goltsman E.G."/>
            <person name="Martinez M."/>
            <person name="Schmutz J."/>
            <person name="Larimer F."/>
            <person name="Land M."/>
            <person name="Hauser L."/>
            <person name="Kyrpides N."/>
            <person name="Kim E."/>
            <person name="Boone D.R."/>
            <person name="Brockman F."/>
            <person name="Culley D."/>
            <person name="Ferry J."/>
            <person name="Gunsalus R."/>
            <person name="McInerney M.J."/>
            <person name="Morrison M."/>
            <person name="Plugge C."/>
            <person name="Rohlin L."/>
            <person name="Scholten J."/>
            <person name="Sieber J."/>
            <person name="Stams A.J.M."/>
            <person name="Worm P."/>
            <person name="Henstra A.M."/>
            <person name="Richardson P."/>
        </authorList>
    </citation>
    <scope>NUCLEOTIDE SEQUENCE [LARGE SCALE GENOMIC DNA]</scope>
    <source>
        <strain evidence="19">DSM 10017 / MPOB</strain>
    </source>
</reference>
<dbReference type="AlphaFoldDB" id="A0LLT2"/>
<dbReference type="InParanoid" id="A0LLT2"/>
<keyword evidence="9" id="KW-0560">Oxidoreductase</keyword>
<evidence type="ECO:0000313" key="18">
    <source>
        <dbReference type="EMBL" id="ABK18384.1"/>
    </source>
</evidence>
<comment type="cofactor">
    <cofactor evidence="2">
        <name>[4Fe-4S] cluster</name>
        <dbReference type="ChEBI" id="CHEBI:49883"/>
    </cofactor>
</comment>
<dbReference type="InterPro" id="IPR006657">
    <property type="entry name" value="MoPterin_dinucl-bd_dom"/>
</dbReference>
<dbReference type="EMBL" id="CP000478">
    <property type="protein sequence ID" value="ABK18384.1"/>
    <property type="molecule type" value="Genomic_DNA"/>
</dbReference>
<evidence type="ECO:0000256" key="9">
    <source>
        <dbReference type="ARBA" id="ARBA00023002"/>
    </source>
</evidence>
<dbReference type="Pfam" id="PF00384">
    <property type="entry name" value="Molybdopterin"/>
    <property type="match status" value="1"/>
</dbReference>
<evidence type="ECO:0000256" key="10">
    <source>
        <dbReference type="ARBA" id="ARBA00023004"/>
    </source>
</evidence>
<dbReference type="GO" id="GO:0022904">
    <property type="term" value="P:respiratory electron transport chain"/>
    <property type="evidence" value="ECO:0007669"/>
    <property type="project" value="TreeGrafter"/>
</dbReference>
<evidence type="ECO:0000256" key="7">
    <source>
        <dbReference type="ARBA" id="ARBA00022764"/>
    </source>
</evidence>